<dbReference type="OrthoDB" id="5398658at2"/>
<sequence length="83" mass="9155">MAWINVPGLAGRVYLPDDAGQVPKKHPCMACFSCQWCDENRCRVCRDGRNEEANPIDPASKGCCDRKQGACPSNLKSQAPNFK</sequence>
<dbReference type="EMBL" id="AP021874">
    <property type="protein sequence ID" value="BBO68274.1"/>
    <property type="molecule type" value="Genomic_DNA"/>
</dbReference>
<name>A0A5K7YPI3_9BACT</name>
<keyword evidence="2" id="KW-1185">Reference proteome</keyword>
<evidence type="ECO:0000313" key="1">
    <source>
        <dbReference type="EMBL" id="BBO68274.1"/>
    </source>
</evidence>
<dbReference type="KEGG" id="dalk:DSCA_22040"/>
<gene>
    <name evidence="1" type="ORF">DSCA_22040</name>
</gene>
<proteinExistence type="predicted"/>
<organism evidence="1 2">
    <name type="scientific">Desulfosarcina alkanivorans</name>
    <dbReference type="NCBI Taxonomy" id="571177"/>
    <lineage>
        <taxon>Bacteria</taxon>
        <taxon>Pseudomonadati</taxon>
        <taxon>Thermodesulfobacteriota</taxon>
        <taxon>Desulfobacteria</taxon>
        <taxon>Desulfobacterales</taxon>
        <taxon>Desulfosarcinaceae</taxon>
        <taxon>Desulfosarcina</taxon>
    </lineage>
</organism>
<accession>A0A5K7YPI3</accession>
<evidence type="ECO:0000313" key="2">
    <source>
        <dbReference type="Proteomes" id="UP000427906"/>
    </source>
</evidence>
<reference evidence="1 2" key="1">
    <citation type="submission" date="2019-11" db="EMBL/GenBank/DDBJ databases">
        <title>Comparative genomics of hydrocarbon-degrading Desulfosarcina strains.</title>
        <authorList>
            <person name="Watanabe M."/>
            <person name="Kojima H."/>
            <person name="Fukui M."/>
        </authorList>
    </citation>
    <scope>NUCLEOTIDE SEQUENCE [LARGE SCALE GENOMIC DNA]</scope>
    <source>
        <strain evidence="1 2">PL12</strain>
    </source>
</reference>
<protein>
    <submittedName>
        <fullName evidence="1">Uncharacterized protein</fullName>
    </submittedName>
</protein>
<dbReference type="AlphaFoldDB" id="A0A5K7YPI3"/>
<dbReference type="Proteomes" id="UP000427906">
    <property type="component" value="Chromosome"/>
</dbReference>
<dbReference type="RefSeq" id="WP_155316452.1">
    <property type="nucleotide sequence ID" value="NZ_AP021874.1"/>
</dbReference>